<name>A0A813I493_POLGL</name>
<evidence type="ECO:0000313" key="4">
    <source>
        <dbReference type="EMBL" id="CAE8644496.1"/>
    </source>
</evidence>
<sequence>VPAAGAALGFAVASGWSAPRAPPASNAARAAHDVAEPQTGAGCELLRGSCGTSGSSSSNRLAVGAALPAGLAASLAAYGVQQLRRRGRGTARLASPYPGGVYDQETAGAYFQSRPWLVAWRGLDLLVTGLSFGGKLLLDSKTGQWEANVDVRAKELTETIISLGPTFIKIGQALSIRADLLPPAYLVALTELQDRVPPFPTGEADELIESQLKQPVGELFEEISPLPIASASLGQVYKAKLRDGPYVAVKVQRPGMEEVVALDLYLLKLGAGPARQLLSGSQSGLNSDLAGLIDEWGKGFVEELDYRKEAKNAQQFQAAIERTPLAGAVFAPTVVESCSSQKVLTTEWVDGERLEQSQAEDVTKLCSVAMNTYLTMLLETGTLHADPHPGNLLRTSDGRLCILDWGLVTSLDTSFRVAYIEHIAHLVSADYGPVPRDLVKLGFVPEEMEADIEKSEVVALLSNIYGQWSGGGGAAKIDVNRVFSEIQDLSRQYGNLFRVPPYFFYIARAFAVLEGIGLSNDSGYSVVSECLPYVAQRLMTDQDPRIAGALASFVYGSEKDRPDRQFDTKRMKYLAEGFTSYTASTKVAGERRPVAQEAGAIAEQLAKLILGPAPEASSSDAGEAGHHESGPSPLQELVLDELAKVVGANARRTASSLGLPWTRSGGAKLLTLDDTDIKVLAAAEEMASFGQPRVTELLENFRALPFDEQRSVALEVGSKLWNYRGGAFSAANRLVAKLLVQGISRVRSDLDRPFR</sequence>
<dbReference type="Pfam" id="PF03109">
    <property type="entry name" value="ABC1"/>
    <property type="match status" value="1"/>
</dbReference>
<dbReference type="InterPro" id="IPR004147">
    <property type="entry name" value="ABC1_dom"/>
</dbReference>
<dbReference type="AlphaFoldDB" id="A0A813I493"/>
<gene>
    <name evidence="4" type="ORF">PGLA2088_LOCUS3107</name>
</gene>
<organism evidence="4 5">
    <name type="scientific">Polarella glacialis</name>
    <name type="common">Dinoflagellate</name>
    <dbReference type="NCBI Taxonomy" id="89957"/>
    <lineage>
        <taxon>Eukaryota</taxon>
        <taxon>Sar</taxon>
        <taxon>Alveolata</taxon>
        <taxon>Dinophyceae</taxon>
        <taxon>Suessiales</taxon>
        <taxon>Suessiaceae</taxon>
        <taxon>Polarella</taxon>
    </lineage>
</organism>
<proteinExistence type="inferred from homology"/>
<evidence type="ECO:0000313" key="5">
    <source>
        <dbReference type="Proteomes" id="UP000626109"/>
    </source>
</evidence>
<protein>
    <recommendedName>
        <fullName evidence="3">ABC1 atypical kinase-like domain-containing protein</fullName>
    </recommendedName>
</protein>
<dbReference type="Proteomes" id="UP000626109">
    <property type="component" value="Unassembled WGS sequence"/>
</dbReference>
<feature type="region of interest" description="Disordered" evidence="2">
    <location>
        <begin position="613"/>
        <end position="632"/>
    </location>
</feature>
<dbReference type="EMBL" id="CAJNNW010002617">
    <property type="protein sequence ID" value="CAE8644496.1"/>
    <property type="molecule type" value="Genomic_DNA"/>
</dbReference>
<evidence type="ECO:0000256" key="1">
    <source>
        <dbReference type="ARBA" id="ARBA00009670"/>
    </source>
</evidence>
<dbReference type="CDD" id="cd05121">
    <property type="entry name" value="ABC1_ADCK3-like"/>
    <property type="match status" value="1"/>
</dbReference>
<feature type="domain" description="ABC1 atypical kinase-like" evidence="3">
    <location>
        <begin position="192"/>
        <end position="432"/>
    </location>
</feature>
<accession>A0A813I493</accession>
<dbReference type="PANTHER" id="PTHR10566:SF118">
    <property type="entry name" value="PROTEIN KINASE DOMAIN-CONTAINING PROTEIN"/>
    <property type="match status" value="1"/>
</dbReference>
<evidence type="ECO:0000256" key="2">
    <source>
        <dbReference type="SAM" id="MobiDB-lite"/>
    </source>
</evidence>
<dbReference type="PANTHER" id="PTHR10566">
    <property type="entry name" value="CHAPERONE-ACTIVITY OF BC1 COMPLEX CABC1 -RELATED"/>
    <property type="match status" value="1"/>
</dbReference>
<dbReference type="SUPFAM" id="SSF56112">
    <property type="entry name" value="Protein kinase-like (PK-like)"/>
    <property type="match status" value="1"/>
</dbReference>
<comment type="similarity">
    <text evidence="1">Belongs to the protein kinase superfamily. ADCK protein kinase family.</text>
</comment>
<dbReference type="InterPro" id="IPR050154">
    <property type="entry name" value="UbiB_kinase"/>
</dbReference>
<reference evidence="4" key="1">
    <citation type="submission" date="2021-02" db="EMBL/GenBank/DDBJ databases">
        <authorList>
            <person name="Dougan E. K."/>
            <person name="Rhodes N."/>
            <person name="Thang M."/>
            <person name="Chan C."/>
        </authorList>
    </citation>
    <scope>NUCLEOTIDE SEQUENCE</scope>
</reference>
<evidence type="ECO:0000259" key="3">
    <source>
        <dbReference type="Pfam" id="PF03109"/>
    </source>
</evidence>
<feature type="non-terminal residue" evidence="4">
    <location>
        <position position="1"/>
    </location>
</feature>
<comment type="caution">
    <text evidence="4">The sequence shown here is derived from an EMBL/GenBank/DDBJ whole genome shotgun (WGS) entry which is preliminary data.</text>
</comment>
<dbReference type="InterPro" id="IPR011009">
    <property type="entry name" value="Kinase-like_dom_sf"/>
</dbReference>